<dbReference type="PANTHER" id="PTHR11559">
    <property type="entry name" value="CARBOXYLESTERASE"/>
    <property type="match status" value="1"/>
</dbReference>
<gene>
    <name evidence="6" type="ORF">U0070_023878</name>
</gene>
<proteinExistence type="inferred from homology"/>
<feature type="non-terminal residue" evidence="6">
    <location>
        <position position="380"/>
    </location>
</feature>
<dbReference type="EC" id="3.1.1.-" evidence="3"/>
<dbReference type="PROSITE" id="PS00941">
    <property type="entry name" value="CARBOXYLESTERASE_B_2"/>
    <property type="match status" value="1"/>
</dbReference>
<dbReference type="PROSITE" id="PS00122">
    <property type="entry name" value="CARBOXYLESTERASE_B_1"/>
    <property type="match status" value="1"/>
</dbReference>
<dbReference type="InterPro" id="IPR019819">
    <property type="entry name" value="Carboxylesterase_B_CS"/>
</dbReference>
<comment type="similarity">
    <text evidence="1 3">Belongs to the type-B carboxylesterase/lipase family.</text>
</comment>
<dbReference type="AlphaFoldDB" id="A0AAW0HWB4"/>
<name>A0AAW0HWB4_MYOGA</name>
<evidence type="ECO:0000313" key="6">
    <source>
        <dbReference type="EMBL" id="KAK7806263.1"/>
    </source>
</evidence>
<dbReference type="GO" id="GO:0016787">
    <property type="term" value="F:hydrolase activity"/>
    <property type="evidence" value="ECO:0007669"/>
    <property type="project" value="UniProtKB-KW"/>
</dbReference>
<comment type="caution">
    <text evidence="6">The sequence shown here is derived from an EMBL/GenBank/DDBJ whole genome shotgun (WGS) entry which is preliminary data.</text>
</comment>
<dbReference type="InterPro" id="IPR050309">
    <property type="entry name" value="Type-B_Carboxylest/Lipase"/>
</dbReference>
<dbReference type="Pfam" id="PF00135">
    <property type="entry name" value="COesterase"/>
    <property type="match status" value="2"/>
</dbReference>
<keyword evidence="4" id="KW-0472">Membrane</keyword>
<evidence type="ECO:0000256" key="1">
    <source>
        <dbReference type="ARBA" id="ARBA00005964"/>
    </source>
</evidence>
<evidence type="ECO:0000256" key="2">
    <source>
        <dbReference type="ARBA" id="ARBA00022801"/>
    </source>
</evidence>
<evidence type="ECO:0000256" key="3">
    <source>
        <dbReference type="RuleBase" id="RU361235"/>
    </source>
</evidence>
<reference evidence="6 7" key="1">
    <citation type="journal article" date="2023" name="bioRxiv">
        <title>Conserved and derived expression patterns and positive selection on dental genes reveal complex evolutionary context of ever-growing rodent molars.</title>
        <authorList>
            <person name="Calamari Z.T."/>
            <person name="Song A."/>
            <person name="Cohen E."/>
            <person name="Akter M."/>
            <person name="Roy R.D."/>
            <person name="Hallikas O."/>
            <person name="Christensen M.M."/>
            <person name="Li P."/>
            <person name="Marangoni P."/>
            <person name="Jernvall J."/>
            <person name="Klein O.D."/>
        </authorList>
    </citation>
    <scope>NUCLEOTIDE SEQUENCE [LARGE SCALE GENOMIC DNA]</scope>
    <source>
        <strain evidence="6">V071</strain>
    </source>
</reference>
<dbReference type="SUPFAM" id="SSF53474">
    <property type="entry name" value="alpha/beta-Hydrolases"/>
    <property type="match status" value="1"/>
</dbReference>
<dbReference type="Proteomes" id="UP001488838">
    <property type="component" value="Unassembled WGS sequence"/>
</dbReference>
<feature type="non-terminal residue" evidence="6">
    <location>
        <position position="1"/>
    </location>
</feature>
<evidence type="ECO:0000313" key="7">
    <source>
        <dbReference type="Proteomes" id="UP001488838"/>
    </source>
</evidence>
<dbReference type="InterPro" id="IPR002018">
    <property type="entry name" value="CarbesteraseB"/>
</dbReference>
<keyword evidence="7" id="KW-1185">Reference proteome</keyword>
<feature type="transmembrane region" description="Helical" evidence="4">
    <location>
        <begin position="20"/>
        <end position="40"/>
    </location>
</feature>
<evidence type="ECO:0000259" key="5">
    <source>
        <dbReference type="Pfam" id="PF00135"/>
    </source>
</evidence>
<protein>
    <recommendedName>
        <fullName evidence="3">Carboxylic ester hydrolase</fullName>
        <ecNumber evidence="3">3.1.1.-</ecNumber>
    </recommendedName>
</protein>
<feature type="domain" description="Carboxylesterase type B" evidence="5">
    <location>
        <begin position="142"/>
        <end position="241"/>
    </location>
</feature>
<dbReference type="InterPro" id="IPR019826">
    <property type="entry name" value="Carboxylesterase_B_AS"/>
</dbReference>
<keyword evidence="2 3" id="KW-0378">Hydrolase</keyword>
<sequence>SQLRLLDFRAYSSTLQTSSFIFLVSALAVITVLELVIGTFTCGHPSSPSIADTLHGKVLSKYVSLEGLAQPVSIFLGVSFAELPLGSTRCSQDPVTGRIVNDLLTNRKESVPLQFSEDCLYLNIYTPADLTRSHRLPVMFIGNKHSLENWGHLDQVAALHWVQDNTVNFGGDPGSVTIFGESAGGESVSVLKSMSHYEYKVSSPFFYEVLSPLAKNLFHGATSKSEVALTAGLFKKNARSLAELPYAPRAIMLFSLVLQRNLGCCGEREQVGGKMKGRMSLQGEAPLELSSPGRQRCPAGGSLGGAESKLYRKEPRLLFSYDLGKSSIPLHRLPPTSPMPSFANHMVLPKMPEEILAEKNFNTVPYIVGINKQEFGWILP</sequence>
<dbReference type="EMBL" id="JBBHLL010000307">
    <property type="protein sequence ID" value="KAK7806263.1"/>
    <property type="molecule type" value="Genomic_DNA"/>
</dbReference>
<dbReference type="Gene3D" id="3.40.50.1820">
    <property type="entry name" value="alpha/beta hydrolase"/>
    <property type="match status" value="2"/>
</dbReference>
<keyword evidence="4" id="KW-0812">Transmembrane</keyword>
<evidence type="ECO:0000256" key="4">
    <source>
        <dbReference type="SAM" id="Phobius"/>
    </source>
</evidence>
<feature type="domain" description="Carboxylesterase type B" evidence="5">
    <location>
        <begin position="50"/>
        <end position="141"/>
    </location>
</feature>
<keyword evidence="4" id="KW-1133">Transmembrane helix</keyword>
<organism evidence="6 7">
    <name type="scientific">Myodes glareolus</name>
    <name type="common">Bank vole</name>
    <name type="synonym">Clethrionomys glareolus</name>
    <dbReference type="NCBI Taxonomy" id="447135"/>
    <lineage>
        <taxon>Eukaryota</taxon>
        <taxon>Metazoa</taxon>
        <taxon>Chordata</taxon>
        <taxon>Craniata</taxon>
        <taxon>Vertebrata</taxon>
        <taxon>Euteleostomi</taxon>
        <taxon>Mammalia</taxon>
        <taxon>Eutheria</taxon>
        <taxon>Euarchontoglires</taxon>
        <taxon>Glires</taxon>
        <taxon>Rodentia</taxon>
        <taxon>Myomorpha</taxon>
        <taxon>Muroidea</taxon>
        <taxon>Cricetidae</taxon>
        <taxon>Arvicolinae</taxon>
        <taxon>Myodes</taxon>
    </lineage>
</organism>
<accession>A0AAW0HWB4</accession>
<dbReference type="InterPro" id="IPR029058">
    <property type="entry name" value="AB_hydrolase_fold"/>
</dbReference>